<dbReference type="EMBL" id="CP136891">
    <property type="protein sequence ID" value="WOK97646.1"/>
    <property type="molecule type" value="Genomic_DNA"/>
</dbReference>
<feature type="compositionally biased region" description="Basic and acidic residues" evidence="1">
    <location>
        <begin position="67"/>
        <end position="78"/>
    </location>
</feature>
<proteinExistence type="predicted"/>
<organism evidence="2 3">
    <name type="scientific">Canna indica</name>
    <name type="common">Indian-shot</name>
    <dbReference type="NCBI Taxonomy" id="4628"/>
    <lineage>
        <taxon>Eukaryota</taxon>
        <taxon>Viridiplantae</taxon>
        <taxon>Streptophyta</taxon>
        <taxon>Embryophyta</taxon>
        <taxon>Tracheophyta</taxon>
        <taxon>Spermatophyta</taxon>
        <taxon>Magnoliopsida</taxon>
        <taxon>Liliopsida</taxon>
        <taxon>Zingiberales</taxon>
        <taxon>Cannaceae</taxon>
        <taxon>Canna</taxon>
    </lineage>
</organism>
<name>A0AAQ3K047_9LILI</name>
<sequence>MTGALFSPMPSSPHFPGFSSFRRISIPYRAIGFAALVHAHRALAVRAATESSAPVAAPAPVPTTDDVAPRGEQEDANKKSRRPSKLPLNLPFCIPTWARWILGSVVLLAFPYYKKILRLEDKLEKTASAVAHVIEKVAEATEKISEEVAEALPEDSKLRKIALGVEHLAERVADDAEKAEELIKKVDGVVDRVDHMVVEPIVKEAAAKGGHGRRQA</sequence>
<dbReference type="PANTHER" id="PTHR33735">
    <property type="entry name" value="EXPRESSED PROTEIN"/>
    <property type="match status" value="1"/>
</dbReference>
<feature type="compositionally biased region" description="Low complexity" evidence="1">
    <location>
        <begin position="54"/>
        <end position="66"/>
    </location>
</feature>
<feature type="region of interest" description="Disordered" evidence="1">
    <location>
        <begin position="54"/>
        <end position="83"/>
    </location>
</feature>
<evidence type="ECO:0000313" key="3">
    <source>
        <dbReference type="Proteomes" id="UP001327560"/>
    </source>
</evidence>
<gene>
    <name evidence="2" type="ORF">Cni_G06354</name>
</gene>
<dbReference type="PANTHER" id="PTHR33735:SF2">
    <property type="entry name" value="OS09G0468900 PROTEIN"/>
    <property type="match status" value="1"/>
</dbReference>
<reference evidence="2 3" key="1">
    <citation type="submission" date="2023-10" db="EMBL/GenBank/DDBJ databases">
        <title>Chromosome-scale genome assembly provides insights into flower coloration mechanisms of Canna indica.</title>
        <authorList>
            <person name="Li C."/>
        </authorList>
    </citation>
    <scope>NUCLEOTIDE SEQUENCE [LARGE SCALE GENOMIC DNA]</scope>
    <source>
        <tissue evidence="2">Flower</tissue>
    </source>
</reference>
<dbReference type="Proteomes" id="UP001327560">
    <property type="component" value="Chromosome 2"/>
</dbReference>
<dbReference type="AlphaFoldDB" id="A0AAQ3K047"/>
<protein>
    <submittedName>
        <fullName evidence="2">Uncharacterized protein</fullName>
    </submittedName>
</protein>
<accession>A0AAQ3K047</accession>
<keyword evidence="3" id="KW-1185">Reference proteome</keyword>
<evidence type="ECO:0000313" key="2">
    <source>
        <dbReference type="EMBL" id="WOK97646.1"/>
    </source>
</evidence>
<evidence type="ECO:0000256" key="1">
    <source>
        <dbReference type="SAM" id="MobiDB-lite"/>
    </source>
</evidence>